<organism evidence="1 2">
    <name type="scientific">Symbiodinium pilosum</name>
    <name type="common">Dinoflagellate</name>
    <dbReference type="NCBI Taxonomy" id="2952"/>
    <lineage>
        <taxon>Eukaryota</taxon>
        <taxon>Sar</taxon>
        <taxon>Alveolata</taxon>
        <taxon>Dinophyceae</taxon>
        <taxon>Suessiales</taxon>
        <taxon>Symbiodiniaceae</taxon>
        <taxon>Symbiodinium</taxon>
    </lineage>
</organism>
<protein>
    <submittedName>
        <fullName evidence="1">Uncharacterized protein</fullName>
    </submittedName>
</protein>
<sequence>MGSFSKISCVPSVGIMGIRSVSWRTSTTVCPIAVLDSMVPQDKAKVPAGEVLQAYRTMLSYLVDNRRWLFPSDPKSFCVVHGRQCSLCPAAAATSSSAKRQRTTAEIRQMSRSDDSADCPAPLRINTAGTTCVGWSSAGKSLQFRDPSERPHAIWSVERLRRGELQVEDVFVSECTPRYPVKEKLVDLLAETHDVFHIVVSPIDLGWPVRRRRVFCCGLSRATMAWLGPEQDDILQHFLGFFARTLQTDGDVFLVASDDRVFDEHCLLAGHRGLSLSSSAREGNVLVSPEHVYAPGQVVRLQQYSRMRDEVAPSGAFFADLNQNCGAGASTPGPVIPSMLTSCTLHSFSKRRVALTEELLHAHGFNMYAEEMTPGTGPTWPPCRIREHLLQLNRAQRQKLLGNGWHLPVFASWFYYILAHTVKLDRQVTVHPERSLWRKGSSSVLSWGRASSSLSLGSCEDECTELKEGQLGG</sequence>
<evidence type="ECO:0000313" key="1">
    <source>
        <dbReference type="EMBL" id="CAE7263982.1"/>
    </source>
</evidence>
<proteinExistence type="predicted"/>
<dbReference type="Proteomes" id="UP000649617">
    <property type="component" value="Unassembled WGS sequence"/>
</dbReference>
<reference evidence="1" key="1">
    <citation type="submission" date="2021-02" db="EMBL/GenBank/DDBJ databases">
        <authorList>
            <person name="Dougan E. K."/>
            <person name="Rhodes N."/>
            <person name="Thang M."/>
            <person name="Chan C."/>
        </authorList>
    </citation>
    <scope>NUCLEOTIDE SEQUENCE</scope>
</reference>
<evidence type="ECO:0000313" key="2">
    <source>
        <dbReference type="Proteomes" id="UP000649617"/>
    </source>
</evidence>
<comment type="caution">
    <text evidence="1">The sequence shown here is derived from an EMBL/GenBank/DDBJ whole genome shotgun (WGS) entry which is preliminary data.</text>
</comment>
<dbReference type="EMBL" id="CAJNIZ010008079">
    <property type="protein sequence ID" value="CAE7263982.1"/>
    <property type="molecule type" value="Genomic_DNA"/>
</dbReference>
<dbReference type="Gene3D" id="3.40.50.150">
    <property type="entry name" value="Vaccinia Virus protein VP39"/>
    <property type="match status" value="1"/>
</dbReference>
<keyword evidence="2" id="KW-1185">Reference proteome</keyword>
<name>A0A812MPS3_SYMPI</name>
<dbReference type="OrthoDB" id="436008at2759"/>
<dbReference type="AlphaFoldDB" id="A0A812MPS3"/>
<gene>
    <name evidence="1" type="ORF">SPIL2461_LOCUS5632</name>
</gene>
<dbReference type="SUPFAM" id="SSF53335">
    <property type="entry name" value="S-adenosyl-L-methionine-dependent methyltransferases"/>
    <property type="match status" value="1"/>
</dbReference>
<accession>A0A812MPS3</accession>
<dbReference type="InterPro" id="IPR029063">
    <property type="entry name" value="SAM-dependent_MTases_sf"/>
</dbReference>